<dbReference type="Proteomes" id="UP000033352">
    <property type="component" value="Unassembled WGS sequence"/>
</dbReference>
<dbReference type="InterPro" id="IPR008861">
    <property type="entry name" value="GpX-like"/>
</dbReference>
<proteinExistence type="predicted"/>
<dbReference type="EMBL" id="JZYX01000016">
    <property type="protein sequence ID" value="KJN27869.1"/>
    <property type="molecule type" value="Genomic_DNA"/>
</dbReference>
<evidence type="ECO:0000313" key="2">
    <source>
        <dbReference type="Proteomes" id="UP000033352"/>
    </source>
</evidence>
<comment type="caution">
    <text evidence="1">The sequence shown here is derived from an EMBL/GenBank/DDBJ whole genome shotgun (WGS) entry which is preliminary data.</text>
</comment>
<organism evidence="1 2">
    <name type="scientific">Enterobacter sichuanensis</name>
    <dbReference type="NCBI Taxonomy" id="2071710"/>
    <lineage>
        <taxon>Bacteria</taxon>
        <taxon>Pseudomonadati</taxon>
        <taxon>Pseudomonadota</taxon>
        <taxon>Gammaproteobacteria</taxon>
        <taxon>Enterobacterales</taxon>
        <taxon>Enterobacteriaceae</taxon>
        <taxon>Enterobacter</taxon>
        <taxon>Enterobacter cloacae complex</taxon>
    </lineage>
</organism>
<gene>
    <name evidence="1" type="ORF">SS37_09260</name>
</gene>
<reference evidence="1 2" key="1">
    <citation type="submission" date="2015-03" db="EMBL/GenBank/DDBJ databases">
        <authorList>
            <person name="McCorrison J."/>
            <person name="Sanka R."/>
            <person name="Adams M."/>
            <person name="Brinkac L."/>
            <person name="Nierman W."/>
            <person name="Sutton G."/>
            <person name="Nelson K."/>
            <person name="Kiedrowski L."/>
            <person name="Guerrero D."/>
            <person name="Bonomo R."/>
        </authorList>
    </citation>
    <scope>NUCLEOTIDE SEQUENCE [LARGE SCALE GENOMIC DNA]</scope>
    <source>
        <strain evidence="1 2">35699</strain>
    </source>
</reference>
<dbReference type="OrthoDB" id="8602627at2"/>
<protein>
    <submittedName>
        <fullName evidence="1">Membrane protein</fullName>
    </submittedName>
</protein>
<dbReference type="PATRIC" id="fig|1619248.3.peg.924"/>
<name>A0A0F1B3G7_9ENTR</name>
<dbReference type="AlphaFoldDB" id="A0A0F1B3G7"/>
<dbReference type="Pfam" id="PF05489">
    <property type="entry name" value="Phage_tail_X"/>
    <property type="match status" value="1"/>
</dbReference>
<sequence>MMFLEHVTRDGERWDSLAWRYYGDPLGYPRIIAANPHVAITPVLPSGLLLLIPVIEAEEATTEEDIAPWLR</sequence>
<evidence type="ECO:0000313" key="1">
    <source>
        <dbReference type="EMBL" id="KJN27869.1"/>
    </source>
</evidence>
<accession>A0A0F1B3G7</accession>